<evidence type="ECO:0000313" key="3">
    <source>
        <dbReference type="EMBL" id="OMI08894.1"/>
    </source>
</evidence>
<dbReference type="Proteomes" id="UP000187367">
    <property type="component" value="Unassembled WGS sequence"/>
</dbReference>
<protein>
    <recommendedName>
        <fullName evidence="6">Flagellar protein</fullName>
    </recommendedName>
</protein>
<evidence type="ECO:0000313" key="5">
    <source>
        <dbReference type="Proteomes" id="UP000324326"/>
    </source>
</evidence>
<organism evidence="3 4">
    <name type="scientific">Bacillus swezeyi</name>
    <dbReference type="NCBI Taxonomy" id="1925020"/>
    <lineage>
        <taxon>Bacteria</taxon>
        <taxon>Bacillati</taxon>
        <taxon>Bacillota</taxon>
        <taxon>Bacilli</taxon>
        <taxon>Bacillales</taxon>
        <taxon>Bacillaceae</taxon>
        <taxon>Bacillus</taxon>
    </lineage>
</organism>
<dbReference type="RefSeq" id="WP_076761133.1">
    <property type="nucleotide sequence ID" value="NZ_CM125431.1"/>
</dbReference>
<dbReference type="EMBL" id="MTJL01000005">
    <property type="protein sequence ID" value="OMI08894.1"/>
    <property type="molecule type" value="Genomic_DNA"/>
</dbReference>
<dbReference type="STRING" id="1925020.BTA30_10105"/>
<feature type="compositionally biased region" description="Polar residues" evidence="1">
    <location>
        <begin position="127"/>
        <end position="139"/>
    </location>
</feature>
<comment type="caution">
    <text evidence="3">The sequence shown here is derived from an EMBL/GenBank/DDBJ whole genome shotgun (WGS) entry which is preliminary data.</text>
</comment>
<evidence type="ECO:0000256" key="1">
    <source>
        <dbReference type="SAM" id="MobiDB-lite"/>
    </source>
</evidence>
<name>A0A1R1RYF0_9BACI</name>
<evidence type="ECO:0000313" key="2">
    <source>
        <dbReference type="EMBL" id="KAA6450822.1"/>
    </source>
</evidence>
<gene>
    <name evidence="3" type="ORF">BW143_02230</name>
    <name evidence="2" type="ORF">DX927_08220</name>
</gene>
<dbReference type="AlphaFoldDB" id="A0A1R1RYF0"/>
<dbReference type="Proteomes" id="UP000324326">
    <property type="component" value="Unassembled WGS sequence"/>
</dbReference>
<accession>A0A1R1RYF0</accession>
<proteinExistence type="predicted"/>
<dbReference type="EMBL" id="QSND01000002">
    <property type="protein sequence ID" value="KAA6450822.1"/>
    <property type="molecule type" value="Genomic_DNA"/>
</dbReference>
<evidence type="ECO:0008006" key="6">
    <source>
        <dbReference type="Google" id="ProtNLM"/>
    </source>
</evidence>
<dbReference type="NCBIfam" id="TIGR03826">
    <property type="entry name" value="YvyF"/>
    <property type="match status" value="1"/>
</dbReference>
<dbReference type="InterPro" id="IPR022258">
    <property type="entry name" value="Flagellar_operon_YvyF"/>
</dbReference>
<accession>A0A1R1QW85</accession>
<dbReference type="OrthoDB" id="1739831at2"/>
<dbReference type="GeneID" id="92791702"/>
<reference evidence="2 5" key="2">
    <citation type="submission" date="2018-08" db="EMBL/GenBank/DDBJ databases">
        <title>Bacillus phenotypic plasticity.</title>
        <authorList>
            <person name="Hurtado E."/>
        </authorList>
    </citation>
    <scope>NUCLEOTIDE SEQUENCE [LARGE SCALE GENOMIC DNA]</scope>
    <source>
        <strain evidence="2 5">427</strain>
    </source>
</reference>
<feature type="region of interest" description="Disordered" evidence="1">
    <location>
        <begin position="120"/>
        <end position="139"/>
    </location>
</feature>
<keyword evidence="4" id="KW-1185">Reference proteome</keyword>
<sequence length="139" mass="16469">MNQLANCPRCNALFMKSSFQTVCHSCLKEEERSFEKVYKFLKKQENRQSTMIQIVEKTEVEEELILKFIRQKRIQISNFPNLGYPCERCGTLIREGRYCKSCDEDLASQMSQLDQLEQLEKERKNSSKGTYYTFQPKND</sequence>
<reference evidence="3 4" key="1">
    <citation type="submission" date="2017-01" db="EMBL/GenBank/DDBJ databases">
        <title>Bacillus phylogenomics.</title>
        <authorList>
            <person name="Dunlap C."/>
        </authorList>
    </citation>
    <scope>NUCLEOTIDE SEQUENCE [LARGE SCALE GENOMIC DNA]</scope>
    <source>
        <strain evidence="3 4">NRRL B-41282</strain>
    </source>
</reference>
<evidence type="ECO:0000313" key="4">
    <source>
        <dbReference type="Proteomes" id="UP000187367"/>
    </source>
</evidence>